<proteinExistence type="predicted"/>
<dbReference type="PATRIC" id="fig|1774.35.peg.894"/>
<dbReference type="AlphaFoldDB" id="A0A0E3TPF5"/>
<evidence type="ECO:0000256" key="1">
    <source>
        <dbReference type="ARBA" id="ARBA00004370"/>
    </source>
</evidence>
<feature type="compositionally biased region" description="Acidic residues" evidence="3">
    <location>
        <begin position="33"/>
        <end position="51"/>
    </location>
</feature>
<dbReference type="GO" id="GO:0016020">
    <property type="term" value="C:membrane"/>
    <property type="evidence" value="ECO:0007669"/>
    <property type="project" value="UniProtKB-SubCell"/>
</dbReference>
<evidence type="ECO:0000313" key="5">
    <source>
        <dbReference type="EMBL" id="OHU60959.1"/>
    </source>
</evidence>
<feature type="compositionally biased region" description="Basic and acidic residues" evidence="3">
    <location>
        <begin position="16"/>
        <end position="26"/>
    </location>
</feature>
<evidence type="ECO:0000313" key="6">
    <source>
        <dbReference type="Proteomes" id="UP000180043"/>
    </source>
</evidence>
<dbReference type="OrthoDB" id="5188486at2"/>
<evidence type="ECO:0000256" key="4">
    <source>
        <dbReference type="SAM" id="Phobius"/>
    </source>
</evidence>
<name>A0A0E3TPF5_MYCCH</name>
<protein>
    <recommendedName>
        <fullName evidence="7">Mce protein</fullName>
    </recommendedName>
</protein>
<keyword evidence="4" id="KW-1133">Transmembrane helix</keyword>
<feature type="region of interest" description="Disordered" evidence="3">
    <location>
        <begin position="1"/>
        <end position="64"/>
    </location>
</feature>
<dbReference type="EMBL" id="MLIQ01000002">
    <property type="protein sequence ID" value="OHU60959.1"/>
    <property type="molecule type" value="Genomic_DNA"/>
</dbReference>
<evidence type="ECO:0000256" key="2">
    <source>
        <dbReference type="ARBA" id="ARBA00023136"/>
    </source>
</evidence>
<dbReference type="HOGENOM" id="CLU_072301_4_0_11"/>
<reference evidence="5 6" key="1">
    <citation type="submission" date="2016-10" db="EMBL/GenBank/DDBJ databases">
        <title>Evaluation of Human, Veterinary and Environmental Mycobacterium chelonae Isolates by Core Genome Phylogenomic Analysis, Targeted Gene Comparison, and Anti-microbial Susceptibility Patterns: A Tale of Mistaken Identities.</title>
        <authorList>
            <person name="Fogelson S.B."/>
            <person name="Camus A.C."/>
            <person name="Lorenz W."/>
            <person name="Vasireddy R."/>
            <person name="Vasireddy S."/>
            <person name="Smith T."/>
            <person name="Brown-Elliott B.A."/>
            <person name="Wallace R.J.Jr."/>
            <person name="Hasan N.A."/>
            <person name="Reischl U."/>
            <person name="Sanchez S."/>
        </authorList>
    </citation>
    <scope>NUCLEOTIDE SEQUENCE [LARGE SCALE GENOMIC DNA]</scope>
    <source>
        <strain evidence="5 6">15515</strain>
    </source>
</reference>
<comment type="caution">
    <text evidence="5">The sequence shown here is derived from an EMBL/GenBank/DDBJ whole genome shotgun (WGS) entry which is preliminary data.</text>
</comment>
<comment type="subcellular location">
    <subcellularLocation>
        <location evidence="1">Membrane</location>
    </subcellularLocation>
</comment>
<gene>
    <name evidence="5" type="ORF">BKG82_00140</name>
</gene>
<keyword evidence="4" id="KW-0812">Transmembrane</keyword>
<feature type="transmembrane region" description="Helical" evidence="4">
    <location>
        <begin position="68"/>
        <end position="91"/>
    </location>
</feature>
<accession>A0A0E3TPF5</accession>
<evidence type="ECO:0000256" key="3">
    <source>
        <dbReference type="SAM" id="MobiDB-lite"/>
    </source>
</evidence>
<dbReference type="PANTHER" id="PTHR37042:SF4">
    <property type="entry name" value="OUTER MEMBRANE PROTEIN RV1973"/>
    <property type="match status" value="1"/>
</dbReference>
<dbReference type="PANTHER" id="PTHR37042">
    <property type="entry name" value="OUTER MEMBRANE PROTEIN RV1973"/>
    <property type="match status" value="1"/>
</dbReference>
<dbReference type="Proteomes" id="UP000180043">
    <property type="component" value="Unassembled WGS sequence"/>
</dbReference>
<keyword evidence="2 4" id="KW-0472">Membrane</keyword>
<evidence type="ECO:0008006" key="7">
    <source>
        <dbReference type="Google" id="ProtNLM"/>
    </source>
</evidence>
<sequence length="225" mass="24322">MVTMTKDDVDSTSDAEADKVDEKDAADTSAETDPTDTDEADDVDAAEESDSDAPKADDDADSSGTSSWVRYAAIGAFAAILVGALVFSGVVGMKVWRQHQIDAAGEQAQAVAVAYTEVLTSVESDKIDENFRQILNGATGKFKDDFTQASIQLRQLLIDNKSGAEGKVVNSAIESKSTDKVVILMMVDQSVKNVNVRDQRVDKNRMKITMVKIDGRWLASDLTYL</sequence>
<organism evidence="5 6">
    <name type="scientific">Mycobacteroides chelonae</name>
    <name type="common">Mycobacterium chelonae</name>
    <dbReference type="NCBI Taxonomy" id="1774"/>
    <lineage>
        <taxon>Bacteria</taxon>
        <taxon>Bacillati</taxon>
        <taxon>Actinomycetota</taxon>
        <taxon>Actinomycetes</taxon>
        <taxon>Mycobacteriales</taxon>
        <taxon>Mycobacteriaceae</taxon>
        <taxon>Mycobacteroides</taxon>
    </lineage>
</organism>